<feature type="transmembrane region" description="Helical" evidence="8">
    <location>
        <begin position="479"/>
        <end position="502"/>
    </location>
</feature>
<evidence type="ECO:0000313" key="10">
    <source>
        <dbReference type="EMBL" id="SFV32463.1"/>
    </source>
</evidence>
<keyword evidence="3" id="KW-0813">Transport</keyword>
<evidence type="ECO:0000256" key="5">
    <source>
        <dbReference type="ARBA" id="ARBA00022692"/>
    </source>
</evidence>
<protein>
    <submittedName>
        <fullName evidence="10">MFS transporter, DHA2 family, multidrug resistance protein</fullName>
    </submittedName>
</protein>
<dbReference type="PANTHER" id="PTHR42718:SF9">
    <property type="entry name" value="MAJOR FACILITATOR SUPERFAMILY MULTIDRUG TRANSPORTER MFSC"/>
    <property type="match status" value="1"/>
</dbReference>
<name>A0A1I7ND24_9BACT</name>
<feature type="transmembrane region" description="Helical" evidence="8">
    <location>
        <begin position="49"/>
        <end position="69"/>
    </location>
</feature>
<dbReference type="OrthoDB" id="9807274at2"/>
<dbReference type="GO" id="GO:0022857">
    <property type="term" value="F:transmembrane transporter activity"/>
    <property type="evidence" value="ECO:0007669"/>
    <property type="project" value="InterPro"/>
</dbReference>
<dbReference type="InterPro" id="IPR036259">
    <property type="entry name" value="MFS_trans_sf"/>
</dbReference>
<keyword evidence="6 8" id="KW-1133">Transmembrane helix</keyword>
<evidence type="ECO:0000256" key="6">
    <source>
        <dbReference type="ARBA" id="ARBA00022989"/>
    </source>
</evidence>
<feature type="transmembrane region" description="Helical" evidence="8">
    <location>
        <begin position="76"/>
        <end position="96"/>
    </location>
</feature>
<dbReference type="InterPro" id="IPR020846">
    <property type="entry name" value="MFS_dom"/>
</dbReference>
<dbReference type="PANTHER" id="PTHR42718">
    <property type="entry name" value="MAJOR FACILITATOR SUPERFAMILY MULTIDRUG TRANSPORTER MFSC"/>
    <property type="match status" value="1"/>
</dbReference>
<dbReference type="RefSeq" id="WP_092459180.1">
    <property type="nucleotide sequence ID" value="NZ_FPCJ01000001.1"/>
</dbReference>
<keyword evidence="7 8" id="KW-0472">Membrane</keyword>
<dbReference type="Proteomes" id="UP000199537">
    <property type="component" value="Unassembled WGS sequence"/>
</dbReference>
<feature type="transmembrane region" description="Helical" evidence="8">
    <location>
        <begin position="9"/>
        <end position="29"/>
    </location>
</feature>
<evidence type="ECO:0000256" key="4">
    <source>
        <dbReference type="ARBA" id="ARBA00022475"/>
    </source>
</evidence>
<evidence type="ECO:0000256" key="7">
    <source>
        <dbReference type="ARBA" id="ARBA00023136"/>
    </source>
</evidence>
<dbReference type="GO" id="GO:0005886">
    <property type="term" value="C:plasma membrane"/>
    <property type="evidence" value="ECO:0007669"/>
    <property type="project" value="UniProtKB-SubCell"/>
</dbReference>
<dbReference type="STRING" id="1393122.SAMN05660895_1354"/>
<dbReference type="Pfam" id="PF07690">
    <property type="entry name" value="MFS_1"/>
    <property type="match status" value="1"/>
</dbReference>
<comment type="subcellular location">
    <subcellularLocation>
        <location evidence="1">Cell membrane</location>
        <topology evidence="1">Multi-pass membrane protein</topology>
    </subcellularLocation>
</comment>
<proteinExistence type="inferred from homology"/>
<reference evidence="11" key="1">
    <citation type="submission" date="2016-10" db="EMBL/GenBank/DDBJ databases">
        <authorList>
            <person name="Varghese N."/>
            <person name="Submissions S."/>
        </authorList>
    </citation>
    <scope>NUCLEOTIDE SEQUENCE [LARGE SCALE GENOMIC DNA]</scope>
    <source>
        <strain evidence="11">DSM 14807</strain>
    </source>
</reference>
<dbReference type="CDD" id="cd17503">
    <property type="entry name" value="MFS_LmrB_MDR_like"/>
    <property type="match status" value="1"/>
</dbReference>
<keyword evidence="11" id="KW-1185">Reference proteome</keyword>
<evidence type="ECO:0000313" key="11">
    <source>
        <dbReference type="Proteomes" id="UP000199537"/>
    </source>
</evidence>
<gene>
    <name evidence="10" type="ORF">SAMN05660895_1354</name>
</gene>
<feature type="transmembrane region" description="Helical" evidence="8">
    <location>
        <begin position="266"/>
        <end position="290"/>
    </location>
</feature>
<feature type="transmembrane region" description="Helical" evidence="8">
    <location>
        <begin position="302"/>
        <end position="320"/>
    </location>
</feature>
<dbReference type="InterPro" id="IPR004638">
    <property type="entry name" value="EmrB-like"/>
</dbReference>
<feature type="transmembrane region" description="Helical" evidence="8">
    <location>
        <begin position="228"/>
        <end position="246"/>
    </location>
</feature>
<dbReference type="PRINTS" id="PR01035">
    <property type="entry name" value="TCRTETA"/>
</dbReference>
<dbReference type="InterPro" id="IPR011701">
    <property type="entry name" value="MFS"/>
</dbReference>
<dbReference type="Gene3D" id="1.20.1250.20">
    <property type="entry name" value="MFS general substrate transporter like domains"/>
    <property type="match status" value="1"/>
</dbReference>
<feature type="domain" description="Major facilitator superfamily (MFS) profile" evidence="9">
    <location>
        <begin position="11"/>
        <end position="508"/>
    </location>
</feature>
<evidence type="ECO:0000256" key="2">
    <source>
        <dbReference type="ARBA" id="ARBA00008537"/>
    </source>
</evidence>
<feature type="transmembrane region" description="Helical" evidence="8">
    <location>
        <begin position="102"/>
        <end position="123"/>
    </location>
</feature>
<dbReference type="InterPro" id="IPR001958">
    <property type="entry name" value="Tet-R_TetA/multi-R_MdtG-like"/>
</dbReference>
<accession>A0A1I7ND24</accession>
<organism evidence="10 11">
    <name type="scientific">Thermoflavifilum thermophilum</name>
    <dbReference type="NCBI Taxonomy" id="1393122"/>
    <lineage>
        <taxon>Bacteria</taxon>
        <taxon>Pseudomonadati</taxon>
        <taxon>Bacteroidota</taxon>
        <taxon>Chitinophagia</taxon>
        <taxon>Chitinophagales</taxon>
        <taxon>Chitinophagaceae</taxon>
        <taxon>Thermoflavifilum</taxon>
    </lineage>
</organism>
<dbReference type="SUPFAM" id="SSF103473">
    <property type="entry name" value="MFS general substrate transporter"/>
    <property type="match status" value="1"/>
</dbReference>
<dbReference type="PROSITE" id="PS50850">
    <property type="entry name" value="MFS"/>
    <property type="match status" value="1"/>
</dbReference>
<evidence type="ECO:0000259" key="9">
    <source>
        <dbReference type="PROSITE" id="PS50850"/>
    </source>
</evidence>
<dbReference type="AlphaFoldDB" id="A0A1I7ND24"/>
<keyword evidence="4" id="KW-1003">Cell membrane</keyword>
<sequence length="519" mass="57518">MPERGFRKIIITITVISAAMLQLIDSTIVNVSLPQIMGNLGATLDDVGWVVTAYAVANVIVLPMSGWLGERFGRKNYFTASIIIFTLASFFCGHAHSLNELIVFRIIQGFAGGGIMAVAQAILLESWPPEEVGLATAIFGLGAVVAPTIGPTLGGYITDHFSWPWIFYVNIPVGTVATFLSVTFVRRTPATGKGRPIDWWGIAFLSIAVGSLQIVLEKGEREDWFATTYIQVLTFLAMVGTVAFIWREMVAREPIVDLKIFRFRSFSLGMLTSFIYGLGLYGSVFVFPILCQNILGFTAEQTGLLLLPGGIATIFMMPAVGSMLKNRVPAQFISTVGMIVFFIFCMMMQKRTTAQVGNEDFFWPLIIRGLGMGMLFVPITTLAVQDLRGKDIGQGTGLNNMGRQLGGSFGIALITTFVDRRLAYHRDVLINHINPYNPNFTERFNMLWHGFMSKGYDFLQAKLMAYQAMDGMLMKQASLLTYADVFWIVGVFFLCIIPLLYFQKFNRGQTAEGGHLVME</sequence>
<feature type="transmembrane region" description="Helical" evidence="8">
    <location>
        <begin position="361"/>
        <end position="384"/>
    </location>
</feature>
<dbReference type="EMBL" id="FPCJ01000001">
    <property type="protein sequence ID" value="SFV32463.1"/>
    <property type="molecule type" value="Genomic_DNA"/>
</dbReference>
<keyword evidence="5 8" id="KW-0812">Transmembrane</keyword>
<feature type="transmembrane region" description="Helical" evidence="8">
    <location>
        <begin position="197"/>
        <end position="216"/>
    </location>
</feature>
<comment type="similarity">
    <text evidence="2">Belongs to the major facilitator superfamily. EmrB family.</text>
</comment>
<evidence type="ECO:0000256" key="8">
    <source>
        <dbReference type="SAM" id="Phobius"/>
    </source>
</evidence>
<feature type="transmembrane region" description="Helical" evidence="8">
    <location>
        <begin position="132"/>
        <end position="153"/>
    </location>
</feature>
<feature type="transmembrane region" description="Helical" evidence="8">
    <location>
        <begin position="332"/>
        <end position="349"/>
    </location>
</feature>
<dbReference type="NCBIfam" id="TIGR00711">
    <property type="entry name" value="efflux_EmrB"/>
    <property type="match status" value="1"/>
</dbReference>
<evidence type="ECO:0000256" key="3">
    <source>
        <dbReference type="ARBA" id="ARBA00022448"/>
    </source>
</evidence>
<dbReference type="Gene3D" id="1.20.1720.10">
    <property type="entry name" value="Multidrug resistance protein D"/>
    <property type="match status" value="1"/>
</dbReference>
<feature type="transmembrane region" description="Helical" evidence="8">
    <location>
        <begin position="165"/>
        <end position="185"/>
    </location>
</feature>
<evidence type="ECO:0000256" key="1">
    <source>
        <dbReference type="ARBA" id="ARBA00004651"/>
    </source>
</evidence>